<evidence type="ECO:0000256" key="5">
    <source>
        <dbReference type="ARBA" id="ARBA00023136"/>
    </source>
</evidence>
<evidence type="ECO:0000256" key="3">
    <source>
        <dbReference type="ARBA" id="ARBA00022692"/>
    </source>
</evidence>
<dbReference type="Gene3D" id="1.20.1250.20">
    <property type="entry name" value="MFS general substrate transporter like domains"/>
    <property type="match status" value="2"/>
</dbReference>
<feature type="transmembrane region" description="Helical" evidence="6">
    <location>
        <begin position="147"/>
        <end position="172"/>
    </location>
</feature>
<evidence type="ECO:0008006" key="9">
    <source>
        <dbReference type="Google" id="ProtNLM"/>
    </source>
</evidence>
<dbReference type="OrthoDB" id="2985014at2759"/>
<sequence>MVLWGICSLGQAFTHSASGLIACRFFLGAFETGVGPSTPLFLSFWYQRNELVTRVAIYFGASTVAGTFAGAVAYGVLKDLDGVHAIPTIALGLLSFIVLPDMPESAGRWLTEEERRLAIQRTKSSGNTDRNPFDKKQFLAAVVDYKVWLAVIIYIGLNVALASFSIFLPTIIRDMGFSSLKAQLLSIPPYVVACLLVFIVSWNSDRTLQRGYHIIAVCSLGVLGYIFLLASLNVSLRYTGAILVACSIYPIIPLTLSWVFNNQLGHTNRAVAIGMVSMIAQCFSMLGTQIYKTEDSPRYVKGHVVCLVFLILAAISAGLLRFLLSRENKKRDQEHGEPETMDMSELNIEGIYDKHPQFRYAL</sequence>
<keyword evidence="8" id="KW-1185">Reference proteome</keyword>
<protein>
    <recommendedName>
        <fullName evidence="9">Major facilitator superfamily (MFS) profile domain-containing protein</fullName>
    </recommendedName>
</protein>
<evidence type="ECO:0000256" key="4">
    <source>
        <dbReference type="ARBA" id="ARBA00022989"/>
    </source>
</evidence>
<reference evidence="7 8" key="1">
    <citation type="journal article" date="2018" name="G3 (Bethesda)">
        <title>Phylogenetic and Phylogenomic Definition of Rhizopus Species.</title>
        <authorList>
            <person name="Gryganskyi A.P."/>
            <person name="Golan J."/>
            <person name="Dolatabadi S."/>
            <person name="Mondo S."/>
            <person name="Robb S."/>
            <person name="Idnurm A."/>
            <person name="Muszewska A."/>
            <person name="Steczkiewicz K."/>
            <person name="Masonjones S."/>
            <person name="Liao H.L."/>
            <person name="Gajdeczka M.T."/>
            <person name="Anike F."/>
            <person name="Vuek A."/>
            <person name="Anishchenko I.M."/>
            <person name="Voigt K."/>
            <person name="de Hoog G.S."/>
            <person name="Smith M.E."/>
            <person name="Heitman J."/>
            <person name="Vilgalys R."/>
            <person name="Stajich J.E."/>
        </authorList>
    </citation>
    <scope>NUCLEOTIDE SEQUENCE [LARGE SCALE GENOMIC DNA]</scope>
    <source>
        <strain evidence="7 8">LSU 92-RS-03</strain>
    </source>
</reference>
<evidence type="ECO:0000256" key="1">
    <source>
        <dbReference type="ARBA" id="ARBA00004141"/>
    </source>
</evidence>
<dbReference type="STRING" id="4846.A0A367KQ02"/>
<dbReference type="GO" id="GO:0016020">
    <property type="term" value="C:membrane"/>
    <property type="evidence" value="ECO:0007669"/>
    <property type="project" value="UniProtKB-SubCell"/>
</dbReference>
<dbReference type="Proteomes" id="UP000253551">
    <property type="component" value="Unassembled WGS sequence"/>
</dbReference>
<evidence type="ECO:0000313" key="8">
    <source>
        <dbReference type="Proteomes" id="UP000253551"/>
    </source>
</evidence>
<dbReference type="AlphaFoldDB" id="A0A367KQ02"/>
<keyword evidence="3 6" id="KW-0812">Transmembrane</keyword>
<comment type="subcellular location">
    <subcellularLocation>
        <location evidence="1">Membrane</location>
        <topology evidence="1">Multi-pass membrane protein</topology>
    </subcellularLocation>
</comment>
<keyword evidence="2" id="KW-0813">Transport</keyword>
<comment type="caution">
    <text evidence="7">The sequence shown here is derived from an EMBL/GenBank/DDBJ whole genome shotgun (WGS) entry which is preliminary data.</text>
</comment>
<evidence type="ECO:0000256" key="6">
    <source>
        <dbReference type="SAM" id="Phobius"/>
    </source>
</evidence>
<feature type="transmembrane region" description="Helical" evidence="6">
    <location>
        <begin position="302"/>
        <end position="324"/>
    </location>
</feature>
<feature type="transmembrane region" description="Helical" evidence="6">
    <location>
        <begin position="82"/>
        <end position="99"/>
    </location>
</feature>
<dbReference type="SUPFAM" id="SSF103473">
    <property type="entry name" value="MFS general substrate transporter"/>
    <property type="match status" value="1"/>
</dbReference>
<feature type="transmembrane region" description="Helical" evidence="6">
    <location>
        <begin position="214"/>
        <end position="232"/>
    </location>
</feature>
<feature type="transmembrane region" description="Helical" evidence="6">
    <location>
        <begin position="238"/>
        <end position="259"/>
    </location>
</feature>
<dbReference type="FunFam" id="1.20.1250.20:FF:000013">
    <property type="entry name" value="MFS general substrate transporter"/>
    <property type="match status" value="1"/>
</dbReference>
<dbReference type="InterPro" id="IPR011701">
    <property type="entry name" value="MFS"/>
</dbReference>
<keyword evidence="4 6" id="KW-1133">Transmembrane helix</keyword>
<dbReference type="PANTHER" id="PTHR43791">
    <property type="entry name" value="PERMEASE-RELATED"/>
    <property type="match status" value="1"/>
</dbReference>
<feature type="transmembrane region" description="Helical" evidence="6">
    <location>
        <begin position="271"/>
        <end position="290"/>
    </location>
</feature>
<dbReference type="PANTHER" id="PTHR43791:SF36">
    <property type="entry name" value="TRANSPORTER, PUTATIVE (AFU_ORTHOLOGUE AFUA_6G08340)-RELATED"/>
    <property type="match status" value="1"/>
</dbReference>
<dbReference type="InterPro" id="IPR036259">
    <property type="entry name" value="MFS_trans_sf"/>
</dbReference>
<evidence type="ECO:0000256" key="2">
    <source>
        <dbReference type="ARBA" id="ARBA00022448"/>
    </source>
</evidence>
<gene>
    <name evidence="7" type="ORF">CU098_012644</name>
</gene>
<dbReference type="Pfam" id="PF07690">
    <property type="entry name" value="MFS_1"/>
    <property type="match status" value="1"/>
</dbReference>
<dbReference type="GO" id="GO:0022857">
    <property type="term" value="F:transmembrane transporter activity"/>
    <property type="evidence" value="ECO:0007669"/>
    <property type="project" value="InterPro"/>
</dbReference>
<feature type="transmembrane region" description="Helical" evidence="6">
    <location>
        <begin position="29"/>
        <end position="46"/>
    </location>
</feature>
<feature type="transmembrane region" description="Helical" evidence="6">
    <location>
        <begin position="55"/>
        <end position="76"/>
    </location>
</feature>
<organism evidence="7 8">
    <name type="scientific">Rhizopus stolonifer</name>
    <name type="common">Rhizopus nigricans</name>
    <dbReference type="NCBI Taxonomy" id="4846"/>
    <lineage>
        <taxon>Eukaryota</taxon>
        <taxon>Fungi</taxon>
        <taxon>Fungi incertae sedis</taxon>
        <taxon>Mucoromycota</taxon>
        <taxon>Mucoromycotina</taxon>
        <taxon>Mucoromycetes</taxon>
        <taxon>Mucorales</taxon>
        <taxon>Mucorineae</taxon>
        <taxon>Rhizopodaceae</taxon>
        <taxon>Rhizopus</taxon>
    </lineage>
</organism>
<feature type="transmembrane region" description="Helical" evidence="6">
    <location>
        <begin position="184"/>
        <end position="202"/>
    </location>
</feature>
<name>A0A367KQ02_RHIST</name>
<evidence type="ECO:0000313" key="7">
    <source>
        <dbReference type="EMBL" id="RCI04200.1"/>
    </source>
</evidence>
<accession>A0A367KQ02</accession>
<dbReference type="EMBL" id="PJQM01000757">
    <property type="protein sequence ID" value="RCI04200.1"/>
    <property type="molecule type" value="Genomic_DNA"/>
</dbReference>
<proteinExistence type="predicted"/>
<keyword evidence="5 6" id="KW-0472">Membrane</keyword>